<proteinExistence type="predicted"/>
<name>A0AAV7KYX2_PLEWA</name>
<dbReference type="EMBL" id="JANPWB010000016">
    <property type="protein sequence ID" value="KAJ1081373.1"/>
    <property type="molecule type" value="Genomic_DNA"/>
</dbReference>
<sequence length="192" mass="21851">MPGQPPQQGALMHTIIVRTLNFRDRDAILQAARSHDDLQLDNTFIRFFLDFTLRVQRQQKNVDAVKKALRAKEVKYAMLFSAKVPGGADGKTWYFTSREEVWDWLEGWRAVSKKHSACGQRNLNDYRGVLIITKGDFNGLQPVFEKANCSVETRSAVEMYVARPGPVSAHLLCDAVITSEHLHHSDPQEITR</sequence>
<reference evidence="1" key="1">
    <citation type="journal article" date="2022" name="bioRxiv">
        <title>Sequencing and chromosome-scale assembly of the giantPleurodeles waltlgenome.</title>
        <authorList>
            <person name="Brown T."/>
            <person name="Elewa A."/>
            <person name="Iarovenko S."/>
            <person name="Subramanian E."/>
            <person name="Araus A.J."/>
            <person name="Petzold A."/>
            <person name="Susuki M."/>
            <person name="Suzuki K.-i.T."/>
            <person name="Hayashi T."/>
            <person name="Toyoda A."/>
            <person name="Oliveira C."/>
            <person name="Osipova E."/>
            <person name="Leigh N.D."/>
            <person name="Simon A."/>
            <person name="Yun M.H."/>
        </authorList>
    </citation>
    <scope>NUCLEOTIDE SEQUENCE</scope>
    <source>
        <strain evidence="1">20211129_DDA</strain>
        <tissue evidence="1">Liver</tissue>
    </source>
</reference>
<organism evidence="1 2">
    <name type="scientific">Pleurodeles waltl</name>
    <name type="common">Iberian ribbed newt</name>
    <dbReference type="NCBI Taxonomy" id="8319"/>
    <lineage>
        <taxon>Eukaryota</taxon>
        <taxon>Metazoa</taxon>
        <taxon>Chordata</taxon>
        <taxon>Craniata</taxon>
        <taxon>Vertebrata</taxon>
        <taxon>Euteleostomi</taxon>
        <taxon>Amphibia</taxon>
        <taxon>Batrachia</taxon>
        <taxon>Caudata</taxon>
        <taxon>Salamandroidea</taxon>
        <taxon>Salamandridae</taxon>
        <taxon>Pleurodelinae</taxon>
        <taxon>Pleurodeles</taxon>
    </lineage>
</organism>
<gene>
    <name evidence="1" type="ORF">NDU88_001555</name>
</gene>
<comment type="caution">
    <text evidence="1">The sequence shown here is derived from an EMBL/GenBank/DDBJ whole genome shotgun (WGS) entry which is preliminary data.</text>
</comment>
<dbReference type="AlphaFoldDB" id="A0AAV7KYX2"/>
<protein>
    <submittedName>
        <fullName evidence="1">Uncharacterized protein</fullName>
    </submittedName>
</protein>
<accession>A0AAV7KYX2</accession>
<dbReference type="InterPro" id="IPR042566">
    <property type="entry name" value="L1_C"/>
</dbReference>
<keyword evidence="2" id="KW-1185">Reference proteome</keyword>
<evidence type="ECO:0000313" key="2">
    <source>
        <dbReference type="Proteomes" id="UP001066276"/>
    </source>
</evidence>
<evidence type="ECO:0000313" key="1">
    <source>
        <dbReference type="EMBL" id="KAJ1081373.1"/>
    </source>
</evidence>
<dbReference type="Gene3D" id="3.30.250.20">
    <property type="entry name" value="L1 transposable element, C-terminal domain"/>
    <property type="match status" value="1"/>
</dbReference>
<dbReference type="Proteomes" id="UP001066276">
    <property type="component" value="Chromosome 12"/>
</dbReference>